<dbReference type="OrthoDB" id="9803017at2"/>
<evidence type="ECO:0000256" key="2">
    <source>
        <dbReference type="ARBA" id="ARBA00022679"/>
    </source>
</evidence>
<evidence type="ECO:0000256" key="1">
    <source>
        <dbReference type="ARBA" id="ARBA00022603"/>
    </source>
</evidence>
<keyword evidence="1 3" id="KW-0489">Methyltransferase</keyword>
<evidence type="ECO:0000313" key="3">
    <source>
        <dbReference type="EMBL" id="BAV92448.1"/>
    </source>
</evidence>
<dbReference type="GO" id="GO:0031167">
    <property type="term" value="P:rRNA methylation"/>
    <property type="evidence" value="ECO:0007669"/>
    <property type="project" value="InterPro"/>
</dbReference>
<dbReference type="Gene3D" id="3.40.50.150">
    <property type="entry name" value="Vaccinia Virus protein VP39"/>
    <property type="match status" value="1"/>
</dbReference>
<dbReference type="GO" id="GO:0008168">
    <property type="term" value="F:methyltransferase activity"/>
    <property type="evidence" value="ECO:0007669"/>
    <property type="project" value="UniProtKB-KW"/>
</dbReference>
<dbReference type="PROSITE" id="PS00092">
    <property type="entry name" value="N6_MTASE"/>
    <property type="match status" value="1"/>
</dbReference>
<protein>
    <submittedName>
        <fullName evidence="3">16S rRNA m2G966 methyltransferase</fullName>
    </submittedName>
</protein>
<dbReference type="Pfam" id="PF03602">
    <property type="entry name" value="Cons_hypoth95"/>
    <property type="match status" value="1"/>
</dbReference>
<dbReference type="CDD" id="cd02440">
    <property type="entry name" value="AdoMet_MTases"/>
    <property type="match status" value="1"/>
</dbReference>
<sequence>MRIIAGTLGGRRLNTVSGEGFRPAMGRTREALFSMLTARGIDWQTTRALDIFAGSGSLAFEAVSRGAPRALFVENAVHAVRCLRENVAALGVHAQTRVVCANALHFLQRPATETFDLVFLDPPYGKNLLAPSLTALLENAWLASGAFVTAEIEKKAVFELPAPLTLSAERFFGRTRICIWMSP</sequence>
<dbReference type="SUPFAM" id="SSF53335">
    <property type="entry name" value="S-adenosyl-L-methionine-dependent methyltransferases"/>
    <property type="match status" value="1"/>
</dbReference>
<reference evidence="3 4" key="1">
    <citation type="journal article" date="2017" name="ISME J.">
        <title>Genome of 'Ca. Desulfovibrio trichonymphae', an H2-oxidizing bacterium in a tripartite symbiotic system within a protist cell in the termite gut.</title>
        <authorList>
            <person name="Kuwahara H."/>
            <person name="Yuki M."/>
            <person name="Izawa K."/>
            <person name="Ohkuma M."/>
            <person name="Hongoh Y."/>
        </authorList>
    </citation>
    <scope>NUCLEOTIDE SEQUENCE [LARGE SCALE GENOMIC DNA]</scope>
    <source>
        <strain evidence="3 4">Rs-N31</strain>
    </source>
</reference>
<dbReference type="InterPro" id="IPR004398">
    <property type="entry name" value="RNA_MeTrfase_RsmD"/>
</dbReference>
<dbReference type="Proteomes" id="UP000242645">
    <property type="component" value="Chromosome"/>
</dbReference>
<dbReference type="InterPro" id="IPR029063">
    <property type="entry name" value="SAM-dependent_MTases_sf"/>
</dbReference>
<dbReference type="AlphaFoldDB" id="A0A1J1E4R4"/>
<accession>A0A1J1E4R4</accession>
<dbReference type="GO" id="GO:0003676">
    <property type="term" value="F:nucleic acid binding"/>
    <property type="evidence" value="ECO:0007669"/>
    <property type="project" value="InterPro"/>
</dbReference>
<proteinExistence type="predicted"/>
<dbReference type="NCBIfam" id="TIGR00095">
    <property type="entry name" value="16S rRNA (guanine(966)-N(2))-methyltransferase RsmD"/>
    <property type="match status" value="1"/>
</dbReference>
<gene>
    <name evidence="3" type="primary">rsmD</name>
    <name evidence="3" type="ORF">RSDT_0936</name>
</gene>
<dbReference type="PIRSF" id="PIRSF004553">
    <property type="entry name" value="CHP00095"/>
    <property type="match status" value="1"/>
</dbReference>
<keyword evidence="2 3" id="KW-0808">Transferase</keyword>
<evidence type="ECO:0000313" key="4">
    <source>
        <dbReference type="Proteomes" id="UP000242645"/>
    </source>
</evidence>
<dbReference type="EMBL" id="AP017368">
    <property type="protein sequence ID" value="BAV92448.1"/>
    <property type="molecule type" value="Genomic_DNA"/>
</dbReference>
<dbReference type="KEGG" id="dtr:RSDT_0936"/>
<keyword evidence="4" id="KW-1185">Reference proteome</keyword>
<organism evidence="3 4">
    <name type="scientific">Candidatus Desulfovibrio trichonymphae</name>
    <dbReference type="NCBI Taxonomy" id="1725232"/>
    <lineage>
        <taxon>Bacteria</taxon>
        <taxon>Pseudomonadati</taxon>
        <taxon>Thermodesulfobacteriota</taxon>
        <taxon>Desulfovibrionia</taxon>
        <taxon>Desulfovibrionales</taxon>
        <taxon>Desulfovibrionaceae</taxon>
        <taxon>Desulfovibrio</taxon>
    </lineage>
</organism>
<dbReference type="PANTHER" id="PTHR43542:SF1">
    <property type="entry name" value="METHYLTRANSFERASE"/>
    <property type="match status" value="1"/>
</dbReference>
<dbReference type="InterPro" id="IPR002052">
    <property type="entry name" value="DNA_methylase_N6_adenine_CS"/>
</dbReference>
<name>A0A1J1E4R4_9BACT</name>
<dbReference type="PANTHER" id="PTHR43542">
    <property type="entry name" value="METHYLTRANSFERASE"/>
    <property type="match status" value="1"/>
</dbReference>